<comment type="caution">
    <text evidence="2">The sequence shown here is derived from an EMBL/GenBank/DDBJ whole genome shotgun (WGS) entry which is preliminary data.</text>
</comment>
<proteinExistence type="predicted"/>
<evidence type="ECO:0000313" key="2">
    <source>
        <dbReference type="EMBL" id="MCS5733450.1"/>
    </source>
</evidence>
<keyword evidence="3" id="KW-1185">Reference proteome</keyword>
<evidence type="ECO:0000256" key="1">
    <source>
        <dbReference type="SAM" id="MobiDB-lite"/>
    </source>
</evidence>
<feature type="compositionally biased region" description="Basic residues" evidence="1">
    <location>
        <begin position="210"/>
        <end position="222"/>
    </location>
</feature>
<feature type="compositionally biased region" description="Basic and acidic residues" evidence="1">
    <location>
        <begin position="177"/>
        <end position="188"/>
    </location>
</feature>
<name>A0ABT2H0H3_9MICO</name>
<organism evidence="2 3">
    <name type="scientific">Herbiconiux daphne</name>
    <dbReference type="NCBI Taxonomy" id="2970914"/>
    <lineage>
        <taxon>Bacteria</taxon>
        <taxon>Bacillati</taxon>
        <taxon>Actinomycetota</taxon>
        <taxon>Actinomycetes</taxon>
        <taxon>Micrococcales</taxon>
        <taxon>Microbacteriaceae</taxon>
        <taxon>Herbiconiux</taxon>
    </lineage>
</organism>
<reference evidence="2" key="1">
    <citation type="submission" date="2022-08" db="EMBL/GenBank/DDBJ databases">
        <authorList>
            <person name="Deng Y."/>
            <person name="Han X.-F."/>
            <person name="Zhang Y.-Q."/>
        </authorList>
    </citation>
    <scope>NUCLEOTIDE SEQUENCE</scope>
    <source>
        <strain evidence="2">CPCC 203386</strain>
    </source>
</reference>
<evidence type="ECO:0008006" key="4">
    <source>
        <dbReference type="Google" id="ProtNLM"/>
    </source>
</evidence>
<feature type="region of interest" description="Disordered" evidence="1">
    <location>
        <begin position="177"/>
        <end position="222"/>
    </location>
</feature>
<sequence>MEISRPDLDEIASQLIDCFGVPTGRLSDDDLLNLAAAAERLARVIGAAQTLLAGEIGSRSRPELGDEGLSRSQNFTTPVKLLAAVTKVSPGEARRRLELGVRLRGAELLGGAVGPAPYPLVSSAMTRGDLSVETAGVISRECAGLAQRGVDPSAVGAAEETLVDSATDPALTADDIARLRAHPRDARPRRPGASRRSAARSAIPHPGPQLRRHVSRAHRPRP</sequence>
<dbReference type="Proteomes" id="UP001165586">
    <property type="component" value="Unassembled WGS sequence"/>
</dbReference>
<protein>
    <recommendedName>
        <fullName evidence="4">DUF222 domain-containing protein</fullName>
    </recommendedName>
</protein>
<accession>A0ABT2H0H3</accession>
<evidence type="ECO:0000313" key="3">
    <source>
        <dbReference type="Proteomes" id="UP001165586"/>
    </source>
</evidence>
<dbReference type="RefSeq" id="WP_259538271.1">
    <property type="nucleotide sequence ID" value="NZ_JANLCJ010000002.1"/>
</dbReference>
<gene>
    <name evidence="2" type="ORF">N1032_06830</name>
</gene>
<dbReference type="EMBL" id="JANLCJ010000002">
    <property type="protein sequence ID" value="MCS5733450.1"/>
    <property type="molecule type" value="Genomic_DNA"/>
</dbReference>